<dbReference type="EMBL" id="CP025938">
    <property type="protein sequence ID" value="AUS05095.1"/>
    <property type="molecule type" value="Genomic_DNA"/>
</dbReference>
<dbReference type="OrthoDB" id="706456at2"/>
<dbReference type="RefSeq" id="WP_102995150.1">
    <property type="nucleotide sequence ID" value="NZ_CP025938.1"/>
</dbReference>
<dbReference type="GO" id="GO:0006313">
    <property type="term" value="P:DNA transposition"/>
    <property type="evidence" value="ECO:0007669"/>
    <property type="project" value="InterPro"/>
</dbReference>
<organism evidence="2 3">
    <name type="scientific">Pseudotamlana carrageenivorans</name>
    <dbReference type="NCBI Taxonomy" id="2069432"/>
    <lineage>
        <taxon>Bacteria</taxon>
        <taxon>Pseudomonadati</taxon>
        <taxon>Bacteroidota</taxon>
        <taxon>Flavobacteriia</taxon>
        <taxon>Flavobacteriales</taxon>
        <taxon>Flavobacteriaceae</taxon>
        <taxon>Pseudotamlana</taxon>
    </lineage>
</organism>
<keyword evidence="3" id="KW-1185">Reference proteome</keyword>
<name>A0A2I7SGS2_9FLAO</name>
<feature type="domain" description="Transposase IS4-like" evidence="1">
    <location>
        <begin position="51"/>
        <end position="220"/>
    </location>
</feature>
<dbReference type="NCBIfam" id="NF033520">
    <property type="entry name" value="transpos_IS982"/>
    <property type="match status" value="1"/>
</dbReference>
<reference evidence="3" key="1">
    <citation type="submission" date="2018-01" db="EMBL/GenBank/DDBJ databases">
        <title>Complete genome of Tamlana sp. UJ94.</title>
        <authorList>
            <person name="Jung J."/>
            <person name="Chung D."/>
            <person name="Bae S.S."/>
            <person name="Baek K."/>
        </authorList>
    </citation>
    <scope>NUCLEOTIDE SEQUENCE [LARGE SCALE GENOMIC DNA]</scope>
    <source>
        <strain evidence="3">UJ94</strain>
    </source>
</reference>
<accession>A0A2I7SGS2</accession>
<dbReference type="KEGG" id="taj:C1A40_06265"/>
<dbReference type="InterPro" id="IPR002559">
    <property type="entry name" value="Transposase_11"/>
</dbReference>
<dbReference type="Pfam" id="PF01609">
    <property type="entry name" value="DDE_Tnp_1"/>
    <property type="match status" value="1"/>
</dbReference>
<protein>
    <submittedName>
        <fullName evidence="2">IS982 family transposase</fullName>
    </submittedName>
</protein>
<proteinExistence type="predicted"/>
<evidence type="ECO:0000259" key="1">
    <source>
        <dbReference type="Pfam" id="PF01609"/>
    </source>
</evidence>
<sequence>MNNLSANYERILEVLRKISKEQLLSYQRRKLVNKLNSIRLSLASHFNEFEDYFVVDSMPLEVCKLSRSSRSKICKENTYAFPDKGYCAAQSSNYYGYKLHAVCSVNGVFQSIDLSPASVHDINYLKDIKMQISDCTLIGDKGYLSTEIQLNLFETCNITLNTPMRSNQKNYKVQPYVFRKKRKRIETLFSQLCDQFMIRRNYAKTFEGFKTRIVAKITALTTIQYINKFIFGRNINNIKINII</sequence>
<gene>
    <name evidence="2" type="ORF">C1A40_06265</name>
</gene>
<dbReference type="GO" id="GO:0004803">
    <property type="term" value="F:transposase activity"/>
    <property type="evidence" value="ECO:0007669"/>
    <property type="project" value="InterPro"/>
</dbReference>
<dbReference type="AlphaFoldDB" id="A0A2I7SGS2"/>
<dbReference type="Proteomes" id="UP000236592">
    <property type="component" value="Chromosome"/>
</dbReference>
<evidence type="ECO:0000313" key="2">
    <source>
        <dbReference type="EMBL" id="AUS05095.1"/>
    </source>
</evidence>
<evidence type="ECO:0000313" key="3">
    <source>
        <dbReference type="Proteomes" id="UP000236592"/>
    </source>
</evidence>
<dbReference type="GO" id="GO:0003677">
    <property type="term" value="F:DNA binding"/>
    <property type="evidence" value="ECO:0007669"/>
    <property type="project" value="InterPro"/>
</dbReference>